<gene>
    <name evidence="2" type="ORF">TOI97_08025</name>
</gene>
<dbReference type="RefSeq" id="WP_321553601.1">
    <property type="nucleotide sequence ID" value="NZ_JAXIVU010000009.1"/>
</dbReference>
<keyword evidence="3" id="KW-1185">Reference proteome</keyword>
<evidence type="ECO:0000313" key="2">
    <source>
        <dbReference type="EMBL" id="MDY7219511.1"/>
    </source>
</evidence>
<protein>
    <submittedName>
        <fullName evidence="2">MFS transporter</fullName>
    </submittedName>
</protein>
<feature type="transmembrane region" description="Helical" evidence="1">
    <location>
        <begin position="117"/>
        <end position="133"/>
    </location>
</feature>
<feature type="transmembrane region" description="Helical" evidence="1">
    <location>
        <begin position="41"/>
        <end position="57"/>
    </location>
</feature>
<keyword evidence="1" id="KW-1133">Transmembrane helix</keyword>
<dbReference type="Proteomes" id="UP001294570">
    <property type="component" value="Unassembled WGS sequence"/>
</dbReference>
<keyword evidence="1" id="KW-0472">Membrane</keyword>
<name>A0ABU5GTF7_9GAMM</name>
<sequence>MKPHEARRALSMLWWLQLMVALLPVWLFPTAVFKLGENTELLSVVYFVLALLTLFLNHKPFQRFKQAVIAVGQARATEQEKPAWQYLMHCRLHALWFACVPAWAAALAKIFGLEAPVVILLSLATPILFWLYRTPKQLS</sequence>
<accession>A0ABU5GTF7</accession>
<proteinExistence type="predicted"/>
<reference evidence="2 3" key="1">
    <citation type="submission" date="2023-12" db="EMBL/GenBank/DDBJ databases">
        <title>Denitrificimonas halotolerans sp. nov.,a novel species isolated from landfill leachate.</title>
        <authorList>
            <person name="Wang S."/>
        </authorList>
    </citation>
    <scope>NUCLEOTIDE SEQUENCE [LARGE SCALE GENOMIC DNA]</scope>
    <source>
        <strain evidence="2 3">JX-1</strain>
    </source>
</reference>
<comment type="caution">
    <text evidence="2">The sequence shown here is derived from an EMBL/GenBank/DDBJ whole genome shotgun (WGS) entry which is preliminary data.</text>
</comment>
<keyword evidence="1" id="KW-0812">Transmembrane</keyword>
<dbReference type="EMBL" id="JAXIVU010000009">
    <property type="protein sequence ID" value="MDY7219511.1"/>
    <property type="molecule type" value="Genomic_DNA"/>
</dbReference>
<feature type="transmembrane region" description="Helical" evidence="1">
    <location>
        <begin position="12"/>
        <end position="29"/>
    </location>
</feature>
<evidence type="ECO:0000313" key="3">
    <source>
        <dbReference type="Proteomes" id="UP001294570"/>
    </source>
</evidence>
<organism evidence="2 3">
    <name type="scientific">Denitrificimonas halotolerans</name>
    <dbReference type="NCBI Taxonomy" id="3098930"/>
    <lineage>
        <taxon>Bacteria</taxon>
        <taxon>Pseudomonadati</taxon>
        <taxon>Pseudomonadota</taxon>
        <taxon>Gammaproteobacteria</taxon>
        <taxon>Pseudomonadales</taxon>
        <taxon>Pseudomonadaceae</taxon>
        <taxon>Denitrificimonas</taxon>
    </lineage>
</organism>
<evidence type="ECO:0000256" key="1">
    <source>
        <dbReference type="SAM" id="Phobius"/>
    </source>
</evidence>